<evidence type="ECO:0000313" key="2">
    <source>
        <dbReference type="EMBL" id="TDO96020.1"/>
    </source>
</evidence>
<reference evidence="2 3" key="1">
    <citation type="submission" date="2019-03" db="EMBL/GenBank/DDBJ databases">
        <title>Genomic Encyclopedia of Type Strains, Phase III (KMG-III): the genomes of soil and plant-associated and newly described type strains.</title>
        <authorList>
            <person name="Whitman W."/>
        </authorList>
    </citation>
    <scope>NUCLEOTIDE SEQUENCE [LARGE SCALE GENOMIC DNA]</scope>
    <source>
        <strain evidence="2 3">CECT 7378</strain>
    </source>
</reference>
<dbReference type="EMBL" id="SNXC01000015">
    <property type="protein sequence ID" value="TDO96020.1"/>
    <property type="molecule type" value="Genomic_DNA"/>
</dbReference>
<sequence>MFWQILLSVGLCFSLLCGLLIFFIRFKERVPYYIIEHQKCICLLDLAVKGRLPEHDWHIFIGMGVRTDEQVEALREKCAEIDEAFCRGTKLFEGRPCVAFSEEGIKQLTALLDEWRHKANYQA</sequence>
<keyword evidence="1" id="KW-0812">Transmembrane</keyword>
<comment type="caution">
    <text evidence="2">The sequence shown here is derived from an EMBL/GenBank/DDBJ whole genome shotgun (WGS) entry which is preliminary data.</text>
</comment>
<name>A0A4R6M622_9GAMM</name>
<keyword evidence="3" id="KW-1185">Reference proteome</keyword>
<feature type="transmembrane region" description="Helical" evidence="1">
    <location>
        <begin position="6"/>
        <end position="24"/>
    </location>
</feature>
<keyword evidence="1" id="KW-0472">Membrane</keyword>
<evidence type="ECO:0000313" key="3">
    <source>
        <dbReference type="Proteomes" id="UP000294656"/>
    </source>
</evidence>
<keyword evidence="1" id="KW-1133">Transmembrane helix</keyword>
<dbReference type="OrthoDB" id="6120993at2"/>
<accession>A0A4R6M622</accession>
<dbReference type="AlphaFoldDB" id="A0A4R6M622"/>
<dbReference type="Proteomes" id="UP000294656">
    <property type="component" value="Unassembled WGS sequence"/>
</dbReference>
<organism evidence="2 3">
    <name type="scientific">Marinomonas balearica</name>
    <dbReference type="NCBI Taxonomy" id="491947"/>
    <lineage>
        <taxon>Bacteria</taxon>
        <taxon>Pseudomonadati</taxon>
        <taxon>Pseudomonadota</taxon>
        <taxon>Gammaproteobacteria</taxon>
        <taxon>Oceanospirillales</taxon>
        <taxon>Oceanospirillaceae</taxon>
        <taxon>Marinomonas</taxon>
    </lineage>
</organism>
<protein>
    <submittedName>
        <fullName evidence="2">Uncharacterized protein</fullName>
    </submittedName>
</protein>
<gene>
    <name evidence="2" type="ORF">DFP79_3391</name>
</gene>
<proteinExistence type="predicted"/>
<evidence type="ECO:0000256" key="1">
    <source>
        <dbReference type="SAM" id="Phobius"/>
    </source>
</evidence>